<feature type="domain" description="NADH:flavin oxidoreductase/NADH oxidase N-terminal" evidence="3">
    <location>
        <begin position="5"/>
        <end position="327"/>
    </location>
</feature>
<reference evidence="4" key="2">
    <citation type="journal article" date="2011" name="Microb. Ecol.">
        <title>Taxonomic and Functional Metagenomic Profiling of the Microbial Community in the Anoxic Sediment of a Sub-saline Shallow Lake (Laguna de Carrizo, Central Spain).</title>
        <authorList>
            <person name="Ferrer M."/>
            <person name="Guazzaroni M.E."/>
            <person name="Richter M."/>
            <person name="Garcia-Salamanca A."/>
            <person name="Yarza P."/>
            <person name="Suarez-Suarez A."/>
            <person name="Solano J."/>
            <person name="Alcaide M."/>
            <person name="van Dillewijn P."/>
            <person name="Molina-Henares M.A."/>
            <person name="Lopez-Cortes N."/>
            <person name="Al-Ramahi Y."/>
            <person name="Guerrero C."/>
            <person name="Acosta A."/>
            <person name="de Eugenio L.I."/>
            <person name="Martinez V."/>
            <person name="Marques S."/>
            <person name="Rojo F."/>
            <person name="Santero E."/>
            <person name="Genilloud O."/>
            <person name="Perez-Perez J."/>
            <person name="Rossello-Mora R."/>
            <person name="Ramos J.L."/>
        </authorList>
    </citation>
    <scope>NUCLEOTIDE SEQUENCE</scope>
</reference>
<name>D9PM27_9ZZZZ</name>
<dbReference type="EMBL" id="ADZX01000791">
    <property type="protein sequence ID" value="EFK95383.1"/>
    <property type="molecule type" value="Genomic_DNA"/>
</dbReference>
<organism evidence="4">
    <name type="scientific">sediment metagenome</name>
    <dbReference type="NCBI Taxonomy" id="749907"/>
    <lineage>
        <taxon>unclassified sequences</taxon>
        <taxon>metagenomes</taxon>
        <taxon>ecological metagenomes</taxon>
    </lineage>
</organism>
<dbReference type="PANTHER" id="PTHR43656:SF2">
    <property type="entry name" value="BINDING OXIDOREDUCTASE, PUTATIVE (AFU_ORTHOLOGUE AFUA_2G08260)-RELATED"/>
    <property type="match status" value="1"/>
</dbReference>
<dbReference type="SUPFAM" id="SSF51395">
    <property type="entry name" value="FMN-linked oxidoreductases"/>
    <property type="match status" value="1"/>
</dbReference>
<sequence length="402" mass="45125">MPYEKLFSPIKLGSLALKNRLVMPAAVMQFGLDEGYVSDKQVKWYGQLAAGGAGMIVTEATGIVRRQSGKLLRLVDDSYKEGYRRIVDSIHRHGAKCGIQLVHWPSTTPKYHMEPTHMRKEEFHEMIEQYCAAAKRAYDIGADFVQLHAAHGYTFSSLLSPAANRRTDEYGGSIKKRAKVLLDCISLIKQECGHDALVTCRINGDDFVSGGTTNYHACETAKLLEDAGVFFLDVSAGGRYEDGNYYTGYSGQRCIPPADYGECCNLYLAENVRRAVKIPVMGAGRIPMPDVAERILQEDRLDVVGVCRPLIVDPEWPNKALQGREKEITRCIYCCNCIDCGRQFKTVSCPMWKDGRNGDPDFAYVPTPDNAKWEIHLTYDKLPYKGKGWIYVPHVEGFPKRD</sequence>
<dbReference type="Gene3D" id="3.20.20.70">
    <property type="entry name" value="Aldolase class I"/>
    <property type="match status" value="1"/>
</dbReference>
<protein>
    <submittedName>
        <fullName evidence="4">NADH:flavin oxidoreductase/NADH oxidase</fullName>
        <ecNumber evidence="4">1.-.-.-</ecNumber>
    </submittedName>
</protein>
<dbReference type="GO" id="GO:0016491">
    <property type="term" value="F:oxidoreductase activity"/>
    <property type="evidence" value="ECO:0007669"/>
    <property type="project" value="UniProtKB-KW"/>
</dbReference>
<evidence type="ECO:0000256" key="1">
    <source>
        <dbReference type="ARBA" id="ARBA00022630"/>
    </source>
</evidence>
<dbReference type="CDD" id="cd02803">
    <property type="entry name" value="OYE_like_FMN_family"/>
    <property type="match status" value="1"/>
</dbReference>
<evidence type="ECO:0000259" key="3">
    <source>
        <dbReference type="Pfam" id="PF00724"/>
    </source>
</evidence>
<dbReference type="PANTHER" id="PTHR43656">
    <property type="entry name" value="BINDING OXIDOREDUCTASE, PUTATIVE (AFU_ORTHOLOGUE AFUA_2G08260)-RELATED"/>
    <property type="match status" value="1"/>
</dbReference>
<dbReference type="InterPro" id="IPR001155">
    <property type="entry name" value="OxRdtase_FMN_N"/>
</dbReference>
<keyword evidence="2 4" id="KW-0560">Oxidoreductase</keyword>
<keyword evidence="1" id="KW-0285">Flavoprotein</keyword>
<evidence type="ECO:0000256" key="2">
    <source>
        <dbReference type="ARBA" id="ARBA00023002"/>
    </source>
</evidence>
<accession>D9PM27</accession>
<dbReference type="GO" id="GO:0010181">
    <property type="term" value="F:FMN binding"/>
    <property type="evidence" value="ECO:0007669"/>
    <property type="project" value="InterPro"/>
</dbReference>
<comment type="caution">
    <text evidence="4">The sequence shown here is derived from an EMBL/GenBank/DDBJ whole genome shotgun (WGS) entry which is preliminary data.</text>
</comment>
<proteinExistence type="predicted"/>
<evidence type="ECO:0000313" key="4">
    <source>
        <dbReference type="EMBL" id="EFK95383.1"/>
    </source>
</evidence>
<dbReference type="InterPro" id="IPR013785">
    <property type="entry name" value="Aldolase_TIM"/>
</dbReference>
<reference evidence="4" key="1">
    <citation type="submission" date="2010-07" db="EMBL/GenBank/DDBJ databases">
        <authorList>
            <consortium name="CONSOLIDER consortium CSD2007-00005"/>
            <person name="Guazzaroni M.-E."/>
            <person name="Richter M."/>
            <person name="Garcia-Salamanca A."/>
            <person name="Yarza P."/>
            <person name="Ferrer M."/>
        </authorList>
    </citation>
    <scope>NUCLEOTIDE SEQUENCE</scope>
</reference>
<dbReference type="AlphaFoldDB" id="D9PM27"/>
<dbReference type="Pfam" id="PF00724">
    <property type="entry name" value="Oxidored_FMN"/>
    <property type="match status" value="1"/>
</dbReference>
<dbReference type="EC" id="1.-.-.-" evidence="4"/>
<dbReference type="InterPro" id="IPR051799">
    <property type="entry name" value="NADH_flavin_oxidoreductase"/>
</dbReference>
<gene>
    <name evidence="4" type="ORF">LDC_2605</name>
</gene>